<feature type="domain" description="SprT-like" evidence="1">
    <location>
        <begin position="14"/>
        <end position="156"/>
    </location>
</feature>
<accession>A0ABP9PGR4</accession>
<dbReference type="SMART" id="SM00731">
    <property type="entry name" value="SprT"/>
    <property type="match status" value="1"/>
</dbReference>
<comment type="caution">
    <text evidence="2">The sequence shown here is derived from an EMBL/GenBank/DDBJ whole genome shotgun (WGS) entry which is preliminary data.</text>
</comment>
<dbReference type="EMBL" id="BAABKG010000002">
    <property type="protein sequence ID" value="GAA5145921.1"/>
    <property type="molecule type" value="Genomic_DNA"/>
</dbReference>
<gene>
    <name evidence="2" type="ORF">GCM10023340_16040</name>
</gene>
<evidence type="ECO:0000259" key="1">
    <source>
        <dbReference type="SMART" id="SM00731"/>
    </source>
</evidence>
<dbReference type="InterPro" id="IPR006640">
    <property type="entry name" value="SprT-like_domain"/>
</dbReference>
<name>A0ABP9PGR4_9ACTN</name>
<dbReference type="Proteomes" id="UP001500221">
    <property type="component" value="Unassembled WGS sequence"/>
</dbReference>
<proteinExistence type="predicted"/>
<keyword evidence="3" id="KW-1185">Reference proteome</keyword>
<protein>
    <recommendedName>
        <fullName evidence="1">SprT-like domain-containing protein</fullName>
    </recommendedName>
</protein>
<evidence type="ECO:0000313" key="2">
    <source>
        <dbReference type="EMBL" id="GAA5145921.1"/>
    </source>
</evidence>
<dbReference type="Pfam" id="PF10263">
    <property type="entry name" value="SprT-like"/>
    <property type="match status" value="1"/>
</dbReference>
<organism evidence="2 3">
    <name type="scientific">Nocardioides marinquilinus</name>
    <dbReference type="NCBI Taxonomy" id="1210400"/>
    <lineage>
        <taxon>Bacteria</taxon>
        <taxon>Bacillati</taxon>
        <taxon>Actinomycetota</taxon>
        <taxon>Actinomycetes</taxon>
        <taxon>Propionibacteriales</taxon>
        <taxon>Nocardioidaceae</taxon>
        <taxon>Nocardioides</taxon>
    </lineage>
</organism>
<sequence>MTAGLTVLSAAAPSLLRVDLRDAYALAEHLLERHGLPGWSVEYDHAKRRAGVCRFTTQVIGLSAPLTALHSEDEVRDTILHEVAHALAGPRHGHDAHWRAIATRIGGSGERCVPDDAPRIEAPWLGVCPAGHTVDRHRRPERVATCRRCSTRFDLAHLLTWTHGGRVAAMHPNYDAELERLRDGRRLEVHGVGSKVRVTAPGEHHGRVGRVVRLGRTSYHLRTRGAVLRVPFAWVERV</sequence>
<reference evidence="3" key="1">
    <citation type="journal article" date="2019" name="Int. J. Syst. Evol. Microbiol.">
        <title>The Global Catalogue of Microorganisms (GCM) 10K type strain sequencing project: providing services to taxonomists for standard genome sequencing and annotation.</title>
        <authorList>
            <consortium name="The Broad Institute Genomics Platform"/>
            <consortium name="The Broad Institute Genome Sequencing Center for Infectious Disease"/>
            <person name="Wu L."/>
            <person name="Ma J."/>
        </authorList>
    </citation>
    <scope>NUCLEOTIDE SEQUENCE [LARGE SCALE GENOMIC DNA]</scope>
    <source>
        <strain evidence="3">JCM 18459</strain>
    </source>
</reference>
<evidence type="ECO:0000313" key="3">
    <source>
        <dbReference type="Proteomes" id="UP001500221"/>
    </source>
</evidence>